<sequence>MGAAPGTAEMGPVCSAGGRGAPTQRSVGKSQERCLRVLPPCEHLELLHAPPGRAPRFQPPPSLSFPNPSPPLGASKAGARPGSRLVGLGLLRPAFINPPQEWCPRKRDPSRKACPPPPGMGTCSASVLTCSWESMSLAGPVPRPPRTHLEGQQWAPSPGLCCVDSSHRPTLSVWVTRVPRGDQ</sequence>
<organism evidence="2 3">
    <name type="scientific">Myotis myotis</name>
    <name type="common">Greater mouse-eared bat</name>
    <name type="synonym">Vespertilio myotis</name>
    <dbReference type="NCBI Taxonomy" id="51298"/>
    <lineage>
        <taxon>Eukaryota</taxon>
        <taxon>Metazoa</taxon>
        <taxon>Chordata</taxon>
        <taxon>Craniata</taxon>
        <taxon>Vertebrata</taxon>
        <taxon>Euteleostomi</taxon>
        <taxon>Mammalia</taxon>
        <taxon>Eutheria</taxon>
        <taxon>Laurasiatheria</taxon>
        <taxon>Chiroptera</taxon>
        <taxon>Yangochiroptera</taxon>
        <taxon>Vespertilionidae</taxon>
        <taxon>Myotis</taxon>
    </lineage>
</organism>
<evidence type="ECO:0000313" key="2">
    <source>
        <dbReference type="EMBL" id="KAF6330396.1"/>
    </source>
</evidence>
<gene>
    <name evidence="2" type="ORF">mMyoMyo1_012386</name>
</gene>
<keyword evidence="3" id="KW-1185">Reference proteome</keyword>
<name>A0A7J7VZE4_MYOMY</name>
<protein>
    <submittedName>
        <fullName evidence="2">Uncharacterized protein</fullName>
    </submittedName>
</protein>
<reference evidence="2 3" key="1">
    <citation type="journal article" date="2020" name="Nature">
        <title>Six reference-quality genomes reveal evolution of bat adaptations.</title>
        <authorList>
            <person name="Jebb D."/>
            <person name="Huang Z."/>
            <person name="Pippel M."/>
            <person name="Hughes G.M."/>
            <person name="Lavrichenko K."/>
            <person name="Devanna P."/>
            <person name="Winkler S."/>
            <person name="Jermiin L.S."/>
            <person name="Skirmuntt E.C."/>
            <person name="Katzourakis A."/>
            <person name="Burkitt-Gray L."/>
            <person name="Ray D.A."/>
            <person name="Sullivan K.A.M."/>
            <person name="Roscito J.G."/>
            <person name="Kirilenko B.M."/>
            <person name="Davalos L.M."/>
            <person name="Corthals A.P."/>
            <person name="Power M.L."/>
            <person name="Jones G."/>
            <person name="Ransome R.D."/>
            <person name="Dechmann D.K.N."/>
            <person name="Locatelli A.G."/>
            <person name="Puechmaille S.J."/>
            <person name="Fedrigo O."/>
            <person name="Jarvis E.D."/>
            <person name="Hiller M."/>
            <person name="Vernes S.C."/>
            <person name="Myers E.W."/>
            <person name="Teeling E.C."/>
        </authorList>
    </citation>
    <scope>NUCLEOTIDE SEQUENCE [LARGE SCALE GENOMIC DNA]</scope>
    <source>
        <strain evidence="2">MMyoMyo1</strain>
        <tissue evidence="2">Flight muscle</tissue>
    </source>
</reference>
<comment type="caution">
    <text evidence="2">The sequence shown here is derived from an EMBL/GenBank/DDBJ whole genome shotgun (WGS) entry which is preliminary data.</text>
</comment>
<evidence type="ECO:0000256" key="1">
    <source>
        <dbReference type="SAM" id="MobiDB-lite"/>
    </source>
</evidence>
<dbReference type="AlphaFoldDB" id="A0A7J7VZE4"/>
<feature type="region of interest" description="Disordered" evidence="1">
    <location>
        <begin position="1"/>
        <end position="31"/>
    </location>
</feature>
<feature type="compositionally biased region" description="Pro residues" evidence="1">
    <location>
        <begin position="57"/>
        <end position="71"/>
    </location>
</feature>
<proteinExistence type="predicted"/>
<dbReference type="Proteomes" id="UP000527355">
    <property type="component" value="Unassembled WGS sequence"/>
</dbReference>
<accession>A0A7J7VZE4</accession>
<dbReference type="EMBL" id="JABWUV010000009">
    <property type="protein sequence ID" value="KAF6330396.1"/>
    <property type="molecule type" value="Genomic_DNA"/>
</dbReference>
<feature type="region of interest" description="Disordered" evidence="1">
    <location>
        <begin position="47"/>
        <end position="84"/>
    </location>
</feature>
<evidence type="ECO:0000313" key="3">
    <source>
        <dbReference type="Proteomes" id="UP000527355"/>
    </source>
</evidence>